<dbReference type="AlphaFoldDB" id="A0A380MWV7"/>
<dbReference type="Proteomes" id="UP000254601">
    <property type="component" value="Unassembled WGS sequence"/>
</dbReference>
<protein>
    <submittedName>
        <fullName evidence="2">Conjugative coupling factor TraD, PFGI-1 class</fullName>
    </submittedName>
</protein>
<accession>A0A380MWV7</accession>
<keyword evidence="3" id="KW-1185">Reference proteome</keyword>
<dbReference type="EMBL" id="UHIC01000001">
    <property type="protein sequence ID" value="SUO96654.1"/>
    <property type="molecule type" value="Genomic_DNA"/>
</dbReference>
<keyword evidence="1" id="KW-1133">Transmembrane helix</keyword>
<dbReference type="RefSeq" id="WP_072577266.1">
    <property type="nucleotide sequence ID" value="NZ_LWHB01000151.1"/>
</dbReference>
<name>A0A380MWV7_9GAMM</name>
<reference evidence="2 3" key="1">
    <citation type="submission" date="2018-06" db="EMBL/GenBank/DDBJ databases">
        <authorList>
            <consortium name="Pathogen Informatics"/>
            <person name="Doyle S."/>
        </authorList>
    </citation>
    <scope>NUCLEOTIDE SEQUENCE [LARGE SCALE GENOMIC DNA]</scope>
    <source>
        <strain evidence="2 3">NCTC13337</strain>
    </source>
</reference>
<feature type="transmembrane region" description="Helical" evidence="1">
    <location>
        <begin position="20"/>
        <end position="53"/>
    </location>
</feature>
<gene>
    <name evidence="2" type="ORF">NCTC13337_01957</name>
</gene>
<sequence length="194" mass="22586">MSQIYEHEALLRDPFEYVSATAYFAGAASLVIGSELAFVVPVIAYTGAAVFTLRGIQRFRQARKVRQYQKNLTRLPIYKMSSSQLAKSYKKQFLGMGFTWTAIHAQRIYDAELPRNEKYIRLPKLYRWVRKFVYQNENNRRLKLLVKFLDSDHFLNPWKPLPDLEGKSYLHAVGMPEGEEKILQPLSTRVAHTL</sequence>
<evidence type="ECO:0000256" key="1">
    <source>
        <dbReference type="SAM" id="Phobius"/>
    </source>
</evidence>
<evidence type="ECO:0000313" key="2">
    <source>
        <dbReference type="EMBL" id="SUO96654.1"/>
    </source>
</evidence>
<keyword evidence="1" id="KW-0472">Membrane</keyword>
<organism evidence="2 3">
    <name type="scientific">Suttonella ornithocola</name>
    <dbReference type="NCBI Taxonomy" id="279832"/>
    <lineage>
        <taxon>Bacteria</taxon>
        <taxon>Pseudomonadati</taxon>
        <taxon>Pseudomonadota</taxon>
        <taxon>Gammaproteobacteria</taxon>
        <taxon>Cardiobacteriales</taxon>
        <taxon>Cardiobacteriaceae</taxon>
        <taxon>Suttonella</taxon>
    </lineage>
</organism>
<evidence type="ECO:0000313" key="3">
    <source>
        <dbReference type="Proteomes" id="UP000254601"/>
    </source>
</evidence>
<proteinExistence type="predicted"/>
<keyword evidence="1" id="KW-0812">Transmembrane</keyword>